<keyword evidence="2" id="KW-1185">Reference proteome</keyword>
<dbReference type="EMBL" id="BOPL01000005">
    <property type="protein sequence ID" value="GIK02968.1"/>
    <property type="molecule type" value="Genomic_DNA"/>
</dbReference>
<name>A0A9P3F6D6_ASPVI</name>
<accession>A0A9P3F6D6</accession>
<evidence type="ECO:0000313" key="1">
    <source>
        <dbReference type="EMBL" id="GIK02968.1"/>
    </source>
</evidence>
<dbReference type="OrthoDB" id="5229624at2759"/>
<sequence>MKHTAKFHLLIPSHSALVIDHLVVFHDNLLPLTVTGQSHRYVDSVWFNLRRKQQELHLKCVGAFESREKIVTQAGILGFVACWAGCTASSIAADRRTYGNGSSTLLGCSWPSDHPTDTNARVGLVIDEELGFVVTSGIVPGKVYPYQNISAFIPDKMTSAQDAQVEYLEAMKAKGTEPLLSPIEATGDTLEVLQYYNDKLQAMQINVYLSGPNMTSPWL</sequence>
<dbReference type="RefSeq" id="XP_043126154.1">
    <property type="nucleotide sequence ID" value="XM_043270219.1"/>
</dbReference>
<organism evidence="1 2">
    <name type="scientific">Aspergillus viridinutans</name>
    <dbReference type="NCBI Taxonomy" id="75553"/>
    <lineage>
        <taxon>Eukaryota</taxon>
        <taxon>Fungi</taxon>
        <taxon>Dikarya</taxon>
        <taxon>Ascomycota</taxon>
        <taxon>Pezizomycotina</taxon>
        <taxon>Eurotiomycetes</taxon>
        <taxon>Eurotiomycetidae</taxon>
        <taxon>Eurotiales</taxon>
        <taxon>Aspergillaceae</taxon>
        <taxon>Aspergillus</taxon>
        <taxon>Aspergillus subgen. Fumigati</taxon>
    </lineage>
</organism>
<dbReference type="AlphaFoldDB" id="A0A9P3F6D6"/>
<evidence type="ECO:0000313" key="2">
    <source>
        <dbReference type="Proteomes" id="UP000710440"/>
    </source>
</evidence>
<protein>
    <submittedName>
        <fullName evidence="1">Uncharacterized protein</fullName>
    </submittedName>
</protein>
<dbReference type="GeneID" id="66935015"/>
<gene>
    <name evidence="1" type="ORF">Aspvir_007033</name>
</gene>
<reference evidence="1 2" key="1">
    <citation type="submission" date="2021-02" db="EMBL/GenBank/DDBJ databases">
        <title>Pan-genome distribution and transcriptional activeness of fungal secondary metabolism genes in Aspergillus section Fumigati.</title>
        <authorList>
            <person name="Takahashi H."/>
            <person name="Umemura M."/>
            <person name="Ninomiya A."/>
            <person name="Kusuya Y."/>
            <person name="Urayama S."/>
            <person name="Shimizu M."/>
            <person name="Watanabe A."/>
            <person name="Kamei K."/>
            <person name="Yaguchi T."/>
            <person name="Hagiwara D."/>
        </authorList>
    </citation>
    <scope>NUCLEOTIDE SEQUENCE [LARGE SCALE GENOMIC DNA]</scope>
    <source>
        <strain evidence="1 2">IFM 47045</strain>
    </source>
</reference>
<dbReference type="Proteomes" id="UP000710440">
    <property type="component" value="Unassembled WGS sequence"/>
</dbReference>
<proteinExistence type="predicted"/>
<comment type="caution">
    <text evidence="1">The sequence shown here is derived from an EMBL/GenBank/DDBJ whole genome shotgun (WGS) entry which is preliminary data.</text>
</comment>